<dbReference type="EMBL" id="QXTE01000107">
    <property type="protein sequence ID" value="TFK05873.1"/>
    <property type="molecule type" value="Genomic_DNA"/>
</dbReference>
<feature type="region of interest" description="Disordered" evidence="1">
    <location>
        <begin position="75"/>
        <end position="101"/>
    </location>
</feature>
<comment type="caution">
    <text evidence="2">The sequence shown here is derived from an EMBL/GenBank/DDBJ whole genome shotgun (WGS) entry which is preliminary data.</text>
</comment>
<keyword evidence="3" id="KW-1185">Reference proteome</keyword>
<keyword evidence="2" id="KW-0675">Receptor</keyword>
<dbReference type="Proteomes" id="UP000297703">
    <property type="component" value="Unassembled WGS sequence"/>
</dbReference>
<protein>
    <submittedName>
        <fullName evidence="2">G-protein coupled receptor 15</fullName>
    </submittedName>
</protein>
<evidence type="ECO:0000313" key="3">
    <source>
        <dbReference type="Proteomes" id="UP000297703"/>
    </source>
</evidence>
<reference evidence="2 3" key="2">
    <citation type="submission" date="2019-04" db="EMBL/GenBank/DDBJ databases">
        <title>The genome sequence of big-headed turtle.</title>
        <authorList>
            <person name="Gong S."/>
        </authorList>
    </citation>
    <scope>NUCLEOTIDE SEQUENCE [LARGE SCALE GENOMIC DNA]</scope>
    <source>
        <strain evidence="2">DO16091913</strain>
        <tissue evidence="2">Muscle</tissue>
    </source>
</reference>
<proteinExistence type="predicted"/>
<accession>A0A4D9EE86</accession>
<organism evidence="2 3">
    <name type="scientific">Platysternon megacephalum</name>
    <name type="common">big-headed turtle</name>
    <dbReference type="NCBI Taxonomy" id="55544"/>
    <lineage>
        <taxon>Eukaryota</taxon>
        <taxon>Metazoa</taxon>
        <taxon>Chordata</taxon>
        <taxon>Craniata</taxon>
        <taxon>Vertebrata</taxon>
        <taxon>Euteleostomi</taxon>
        <taxon>Archelosauria</taxon>
        <taxon>Testudinata</taxon>
        <taxon>Testudines</taxon>
        <taxon>Cryptodira</taxon>
        <taxon>Durocryptodira</taxon>
        <taxon>Testudinoidea</taxon>
        <taxon>Platysternidae</taxon>
        <taxon>Platysternon</taxon>
    </lineage>
</organism>
<evidence type="ECO:0000313" key="2">
    <source>
        <dbReference type="EMBL" id="TFK05873.1"/>
    </source>
</evidence>
<reference evidence="2 3" key="1">
    <citation type="submission" date="2019-04" db="EMBL/GenBank/DDBJ databases">
        <title>Draft genome of the big-headed turtle Platysternon megacephalum.</title>
        <authorList>
            <person name="Gong S."/>
        </authorList>
    </citation>
    <scope>NUCLEOTIDE SEQUENCE [LARGE SCALE GENOMIC DNA]</scope>
    <source>
        <strain evidence="2">DO16091913</strain>
        <tissue evidence="2">Muscle</tissue>
    </source>
</reference>
<evidence type="ECO:0000256" key="1">
    <source>
        <dbReference type="SAM" id="MobiDB-lite"/>
    </source>
</evidence>
<dbReference type="AlphaFoldDB" id="A0A4D9EE86"/>
<name>A0A4D9EE86_9SAUR</name>
<sequence>MPRDTSEAAQSNKTLLPTVIFLAASRLLRLALQDSPASPVLRFAAFFGASPGESPAAASPWLQVETRLPTLYPQGGNARPRAWGGQGRCPRAQLPLVSEED</sequence>
<gene>
    <name evidence="2" type="ORF">DR999_PMT11508</name>
</gene>